<comment type="caution">
    <text evidence="2">The sequence shown here is derived from an EMBL/GenBank/DDBJ whole genome shotgun (WGS) entry which is preliminary data.</text>
</comment>
<evidence type="ECO:0000313" key="3">
    <source>
        <dbReference type="Proteomes" id="UP000826271"/>
    </source>
</evidence>
<name>A0AAV6Y0T4_9LAMI</name>
<reference evidence="2" key="1">
    <citation type="submission" date="2019-10" db="EMBL/GenBank/DDBJ databases">
        <authorList>
            <person name="Zhang R."/>
            <person name="Pan Y."/>
            <person name="Wang J."/>
            <person name="Ma R."/>
            <person name="Yu S."/>
        </authorList>
    </citation>
    <scope>NUCLEOTIDE SEQUENCE</scope>
    <source>
        <strain evidence="2">LA-IB0</strain>
        <tissue evidence="2">Leaf</tissue>
    </source>
</reference>
<protein>
    <submittedName>
        <fullName evidence="2">Uncharacterized protein</fullName>
    </submittedName>
</protein>
<evidence type="ECO:0000313" key="2">
    <source>
        <dbReference type="EMBL" id="KAG8385922.1"/>
    </source>
</evidence>
<gene>
    <name evidence="2" type="ORF">BUALT_Bualt03G0095600</name>
</gene>
<organism evidence="2 3">
    <name type="scientific">Buddleja alternifolia</name>
    <dbReference type="NCBI Taxonomy" id="168488"/>
    <lineage>
        <taxon>Eukaryota</taxon>
        <taxon>Viridiplantae</taxon>
        <taxon>Streptophyta</taxon>
        <taxon>Embryophyta</taxon>
        <taxon>Tracheophyta</taxon>
        <taxon>Spermatophyta</taxon>
        <taxon>Magnoliopsida</taxon>
        <taxon>eudicotyledons</taxon>
        <taxon>Gunneridae</taxon>
        <taxon>Pentapetalae</taxon>
        <taxon>asterids</taxon>
        <taxon>lamiids</taxon>
        <taxon>Lamiales</taxon>
        <taxon>Scrophulariaceae</taxon>
        <taxon>Buddlejeae</taxon>
        <taxon>Buddleja</taxon>
    </lineage>
</organism>
<dbReference type="EMBL" id="WHWC01000003">
    <property type="protein sequence ID" value="KAG8385922.1"/>
    <property type="molecule type" value="Genomic_DNA"/>
</dbReference>
<evidence type="ECO:0000256" key="1">
    <source>
        <dbReference type="SAM" id="MobiDB-lite"/>
    </source>
</evidence>
<accession>A0AAV6Y0T4</accession>
<proteinExistence type="predicted"/>
<dbReference type="AlphaFoldDB" id="A0AAV6Y0T4"/>
<feature type="region of interest" description="Disordered" evidence="1">
    <location>
        <begin position="1"/>
        <end position="32"/>
    </location>
</feature>
<keyword evidence="3" id="KW-1185">Reference proteome</keyword>
<dbReference type="Proteomes" id="UP000826271">
    <property type="component" value="Unassembled WGS sequence"/>
</dbReference>
<sequence>MMEKENTQNRKRTRDQGDYDYENKESHKDKKSETIISPIDDYLYNEKGYELCDDFGIFDFPWLKEGVIFKGDEYLEPEDTFAPGSCLDEVSATFDDQPCVQNLLDSPAIDGNFNDKCDDDSIWSFKVDDLEPIDRIWSSIINQPLDIGLNKA</sequence>